<accession>A0ABV0G2G8</accession>
<keyword evidence="2" id="KW-1185">Reference proteome</keyword>
<dbReference type="RefSeq" id="WP_347704735.1">
    <property type="nucleotide sequence ID" value="NZ_JBDPZD010000002.1"/>
</dbReference>
<evidence type="ECO:0000313" key="2">
    <source>
        <dbReference type="Proteomes" id="UP001495147"/>
    </source>
</evidence>
<evidence type="ECO:0000313" key="1">
    <source>
        <dbReference type="EMBL" id="MEO3691928.1"/>
    </source>
</evidence>
<dbReference type="InterPro" id="IPR012434">
    <property type="entry name" value="DUF1631"/>
</dbReference>
<organism evidence="1 2">
    <name type="scientific">Roseateles paludis</name>
    <dbReference type="NCBI Taxonomy" id="3145238"/>
    <lineage>
        <taxon>Bacteria</taxon>
        <taxon>Pseudomonadati</taxon>
        <taxon>Pseudomonadota</taxon>
        <taxon>Betaproteobacteria</taxon>
        <taxon>Burkholderiales</taxon>
        <taxon>Sphaerotilaceae</taxon>
        <taxon>Roseateles</taxon>
    </lineage>
</organism>
<dbReference type="Pfam" id="PF07793">
    <property type="entry name" value="DUF1631"/>
    <property type="match status" value="2"/>
</dbReference>
<dbReference type="EMBL" id="JBDPZD010000002">
    <property type="protein sequence ID" value="MEO3691928.1"/>
    <property type="molecule type" value="Genomic_DNA"/>
</dbReference>
<comment type="caution">
    <text evidence="1">The sequence shown here is derived from an EMBL/GenBank/DDBJ whole genome shotgun (WGS) entry which is preliminary data.</text>
</comment>
<protein>
    <submittedName>
        <fullName evidence="1">DUF1631 family protein</fullName>
    </submittedName>
</protein>
<proteinExistence type="predicted"/>
<name>A0ABV0G2G8_9BURK</name>
<reference evidence="1 2" key="1">
    <citation type="submission" date="2024-05" db="EMBL/GenBank/DDBJ databases">
        <title>Roseateles sp. DJS-2-20 16S ribosomal RNA gene Genome sequencing and assembly.</title>
        <authorList>
            <person name="Woo H."/>
        </authorList>
    </citation>
    <scope>NUCLEOTIDE SEQUENCE [LARGE SCALE GENOMIC DNA]</scope>
    <source>
        <strain evidence="1 2">DJS-2-20</strain>
    </source>
</reference>
<dbReference type="Proteomes" id="UP001495147">
    <property type="component" value="Unassembled WGS sequence"/>
</dbReference>
<sequence length="658" mass="72368">MTQLRAQDLVNEALTEVSGLSRDLLNLIQDELDANAQHFGLREAWRRVRPRFAAEFETRLLAALQEALHGGDPLQRTSPTLGGLSLVDESQALEDVAVAHVVHAAEDIAKPELYQIGNFFAALKGGGKARERDNPLRPAIYAQALHQAIAASGVNAQVHHDLMRAAATPVARRLAKFYGGVCERLRAAQLTDLVAGFGSGARDSFAHQRLAAARGVGALNSSRGTLDGLARRVDAVNSRPAPFDAHVGAQAAPLVRSTGPDMLSRLYDQILADPRLLPPLKGLLARLQVAVVRMARADPSLLRRHDHPTWDLLNRVAAHGMTFDRADDPALQAFLRFMEAEAKLLTDAPVPSVGLFELALRRVNAEIESQTHQAEQRHAEAIQALARGEERAEWTAVVREQILQQTSRAPLSTRCRHFLETAWVDVIVHAMAEHGHDSAAAQMAMDAVDALLESFKPPRDAIARAALQQRLPRLIHQLEAGCDSIQLAAPRRDAFFQDLMDMHGRVLRGLPAVEVVAKPPPTPEEIVQQLMEERDSRPPTHWLTTRVDRGELPTVPVALYSGGDREAARSAIEAWFGGVHIGRWFHLFTQGEWHTVQLAWISPSSQSYFFVGRDLDERLPLTRKALEALLANGLITALEEESVVQRAVDTLMSDLPEA</sequence>
<gene>
    <name evidence="1" type="ORF">ABDJ85_10645</name>
</gene>